<organism evidence="1 2">
    <name type="scientific">Streptomyces daghestanicus</name>
    <dbReference type="NCBI Taxonomy" id="66885"/>
    <lineage>
        <taxon>Bacteria</taxon>
        <taxon>Bacillati</taxon>
        <taxon>Actinomycetota</taxon>
        <taxon>Actinomycetes</taxon>
        <taxon>Kitasatosporales</taxon>
        <taxon>Streptomycetaceae</taxon>
        <taxon>Streptomyces</taxon>
    </lineage>
</organism>
<reference evidence="1" key="1">
    <citation type="submission" date="2024-05" db="EMBL/GenBank/DDBJ databases">
        <title>Whole genome shotgun sequence of Streptomyces daghestanicus NBRC 12762.</title>
        <authorList>
            <person name="Komaki H."/>
            <person name="Tamura T."/>
        </authorList>
    </citation>
    <scope>NUCLEOTIDE SEQUENCE</scope>
    <source>
        <strain evidence="1">NBRC 12762</strain>
    </source>
</reference>
<dbReference type="EMBL" id="BNDX01000018">
    <property type="protein sequence ID" value="GHI35542.1"/>
    <property type="molecule type" value="Genomic_DNA"/>
</dbReference>
<comment type="caution">
    <text evidence="1">The sequence shown here is derived from an EMBL/GenBank/DDBJ whole genome shotgun (WGS) entry which is preliminary data.</text>
</comment>
<evidence type="ECO:0000313" key="1">
    <source>
        <dbReference type="EMBL" id="GHI35542.1"/>
    </source>
</evidence>
<gene>
    <name evidence="1" type="ORF">Sdagh_72720</name>
</gene>
<sequence length="73" mass="7874">MLDQCDHLFQRALEAGVLRPGTGLVWARHVCHTLIHEADRNRSDEVDDADEPATLVAGTLLRGVGQQGGSLSP</sequence>
<accession>A0ABQ3QE08</accession>
<name>A0ABQ3QE08_9ACTN</name>
<proteinExistence type="predicted"/>
<keyword evidence="2" id="KW-1185">Reference proteome</keyword>
<evidence type="ECO:0000313" key="2">
    <source>
        <dbReference type="Proteomes" id="UP001052655"/>
    </source>
</evidence>
<protein>
    <recommendedName>
        <fullName evidence="3">TetR family transcriptional regulator</fullName>
    </recommendedName>
</protein>
<dbReference type="Proteomes" id="UP001052655">
    <property type="component" value="Unassembled WGS sequence"/>
</dbReference>
<dbReference type="RefSeq" id="WP_190078145.1">
    <property type="nucleotide sequence ID" value="NZ_BMTC01000028.1"/>
</dbReference>
<evidence type="ECO:0008006" key="3">
    <source>
        <dbReference type="Google" id="ProtNLM"/>
    </source>
</evidence>